<evidence type="ECO:0008006" key="4">
    <source>
        <dbReference type="Google" id="ProtNLM"/>
    </source>
</evidence>
<keyword evidence="1" id="KW-0472">Membrane</keyword>
<feature type="transmembrane region" description="Helical" evidence="1">
    <location>
        <begin position="174"/>
        <end position="196"/>
    </location>
</feature>
<proteinExistence type="predicted"/>
<dbReference type="EMBL" id="CP017834">
    <property type="protein sequence ID" value="APJ02765.1"/>
    <property type="molecule type" value="Genomic_DNA"/>
</dbReference>
<dbReference type="PANTHER" id="PTHR36832:SF1">
    <property type="entry name" value="SLR1174 PROTEIN"/>
    <property type="match status" value="1"/>
</dbReference>
<dbReference type="Proteomes" id="UP000184731">
    <property type="component" value="Chromosome"/>
</dbReference>
<organism evidence="2 3">
    <name type="scientific">Silvanigrella aquatica</name>
    <dbReference type="NCBI Taxonomy" id="1915309"/>
    <lineage>
        <taxon>Bacteria</taxon>
        <taxon>Pseudomonadati</taxon>
        <taxon>Bdellovibrionota</taxon>
        <taxon>Oligoflexia</taxon>
        <taxon>Silvanigrellales</taxon>
        <taxon>Silvanigrellaceae</taxon>
        <taxon>Silvanigrella</taxon>
    </lineage>
</organism>
<name>A0A1L4CXU2_9BACT</name>
<evidence type="ECO:0000313" key="3">
    <source>
        <dbReference type="Proteomes" id="UP000184731"/>
    </source>
</evidence>
<protein>
    <recommendedName>
        <fullName evidence="4">ABC-2 type transporter domain-containing protein</fullName>
    </recommendedName>
</protein>
<feature type="transmembrane region" description="Helical" evidence="1">
    <location>
        <begin position="146"/>
        <end position="167"/>
    </location>
</feature>
<keyword evidence="1" id="KW-1133">Transmembrane helix</keyword>
<feature type="transmembrane region" description="Helical" evidence="1">
    <location>
        <begin position="230"/>
        <end position="251"/>
    </location>
</feature>
<dbReference type="AlphaFoldDB" id="A0A1L4CXU2"/>
<evidence type="ECO:0000313" key="2">
    <source>
        <dbReference type="EMBL" id="APJ02765.1"/>
    </source>
</evidence>
<feature type="transmembrane region" description="Helical" evidence="1">
    <location>
        <begin position="68"/>
        <end position="89"/>
    </location>
</feature>
<accession>A0A1L4CXU2</accession>
<evidence type="ECO:0000256" key="1">
    <source>
        <dbReference type="SAM" id="Phobius"/>
    </source>
</evidence>
<keyword evidence="3" id="KW-1185">Reference proteome</keyword>
<dbReference type="InterPro" id="IPR010390">
    <property type="entry name" value="ABC-2_transporter-like"/>
</dbReference>
<feature type="transmembrane region" description="Helical" evidence="1">
    <location>
        <begin position="123"/>
        <end position="140"/>
    </location>
</feature>
<sequence length="267" mass="31197">MNNCSIFLNSKKLFKFIKIYSYEVLSNKGSIFSELIASLFFPILIQLLTWTYIYSKNDDILLYSREKMILYIIITVFLVNLNNGHDIIYETSNRIKSGLIDTYSIKPIDYNNFQFFSFIGKNFIVIVISLIIISSINIIFGNLLFLFPVIIFVLVSQYICFQLSYIFGLSSFWFVNYGFLTFLYYSLTNIFGGVLLPIEFWPEPFQTILRYNPFRLTVSGIPDLILNPNIYSFLQLSALFLFYGILFNLIIKYLKNKAINKYISYGG</sequence>
<gene>
    <name evidence="2" type="ORF">AXG55_02025</name>
</gene>
<dbReference type="Pfam" id="PF06182">
    <property type="entry name" value="ABC2_membrane_6"/>
    <property type="match status" value="1"/>
</dbReference>
<reference evidence="2 3" key="1">
    <citation type="submission" date="2016-10" db="EMBL/GenBank/DDBJ databases">
        <title>Silvanigrella aquatica sp. nov., isolated from a freshwater lake located in the Black Forest, Germany, description of Silvanigrellaceae fam. nov., Silvanigrellales ord. nov., reclassification of the order Bdellovibrionales in the class Oligoflexia, reclassification of the families Bacteriovoracaceae and Halobacteriovoraceae in the new order Bacteriovoracales ord. nov., and reclassification of the family Pseudobacteriovoracaceae in the order Oligoflexiales.</title>
        <authorList>
            <person name="Hahn M.W."/>
            <person name="Schmidt J."/>
            <person name="Koll U."/>
            <person name="Rohde M."/>
            <person name="Verbag S."/>
            <person name="Pitt A."/>
            <person name="Nakai R."/>
            <person name="Naganuma T."/>
            <person name="Lang E."/>
        </authorList>
    </citation>
    <scope>NUCLEOTIDE SEQUENCE [LARGE SCALE GENOMIC DNA]</scope>
    <source>
        <strain evidence="2 3">MWH-Nonnen-W8red</strain>
    </source>
</reference>
<feature type="transmembrane region" description="Helical" evidence="1">
    <location>
        <begin position="35"/>
        <end position="53"/>
    </location>
</feature>
<keyword evidence="1" id="KW-0812">Transmembrane</keyword>
<dbReference type="PANTHER" id="PTHR36832">
    <property type="entry name" value="SLR1174 PROTEIN-RELATED"/>
    <property type="match status" value="1"/>
</dbReference>
<dbReference type="STRING" id="1915309.AXG55_02025"/>
<dbReference type="KEGG" id="saqi:AXG55_02025"/>